<dbReference type="AlphaFoldDB" id="A0A2T2YBM4"/>
<dbReference type="Proteomes" id="UP000240357">
    <property type="component" value="Unassembled WGS sequence"/>
</dbReference>
<evidence type="ECO:0000256" key="2">
    <source>
        <dbReference type="ARBA" id="ARBA00023180"/>
    </source>
</evidence>
<keyword evidence="4" id="KW-1185">Reference proteome</keyword>
<organism evidence="3 4">
    <name type="scientific">Adhaeribacter arboris</name>
    <dbReference type="NCBI Taxonomy" id="2072846"/>
    <lineage>
        <taxon>Bacteria</taxon>
        <taxon>Pseudomonadati</taxon>
        <taxon>Bacteroidota</taxon>
        <taxon>Cytophagia</taxon>
        <taxon>Cytophagales</taxon>
        <taxon>Hymenobacteraceae</taxon>
        <taxon>Adhaeribacter</taxon>
    </lineage>
</organism>
<dbReference type="PANTHER" id="PTHR10680">
    <property type="entry name" value="PEPTIDYL-GLYCINE ALPHA-AMIDATING MONOOXYGENASE"/>
    <property type="match status" value="1"/>
</dbReference>
<dbReference type="OrthoDB" id="9799230at2"/>
<evidence type="ECO:0000256" key="1">
    <source>
        <dbReference type="ARBA" id="ARBA00022729"/>
    </source>
</evidence>
<reference evidence="3 4" key="1">
    <citation type="submission" date="2018-03" db="EMBL/GenBank/DDBJ databases">
        <title>Adhaeribacter sp. HMF7605 Genome sequencing and assembly.</title>
        <authorList>
            <person name="Kang H."/>
            <person name="Kang J."/>
            <person name="Cha I."/>
            <person name="Kim H."/>
            <person name="Joh K."/>
        </authorList>
    </citation>
    <scope>NUCLEOTIDE SEQUENCE [LARGE SCALE GENOMIC DNA]</scope>
    <source>
        <strain evidence="3 4">HMF7605</strain>
    </source>
</reference>
<evidence type="ECO:0000313" key="4">
    <source>
        <dbReference type="Proteomes" id="UP000240357"/>
    </source>
</evidence>
<dbReference type="InterPro" id="IPR011042">
    <property type="entry name" value="6-blade_b-propeller_TolB-like"/>
</dbReference>
<proteinExistence type="predicted"/>
<gene>
    <name evidence="3" type="ORF">AHMF7605_04510</name>
</gene>
<accession>A0A2T2YBM4</accession>
<comment type="caution">
    <text evidence="3">The sequence shown here is derived from an EMBL/GenBank/DDBJ whole genome shotgun (WGS) entry which is preliminary data.</text>
</comment>
<keyword evidence="1" id="KW-0732">Signal</keyword>
<keyword evidence="2" id="KW-0325">Glycoprotein</keyword>
<dbReference type="Gene3D" id="2.120.10.30">
    <property type="entry name" value="TolB, C-terminal domain"/>
    <property type="match status" value="1"/>
</dbReference>
<name>A0A2T2YBM4_9BACT</name>
<evidence type="ECO:0000313" key="3">
    <source>
        <dbReference type="EMBL" id="PSR52838.1"/>
    </source>
</evidence>
<dbReference type="GO" id="GO:0005576">
    <property type="term" value="C:extracellular region"/>
    <property type="evidence" value="ECO:0007669"/>
    <property type="project" value="TreeGrafter"/>
</dbReference>
<protein>
    <submittedName>
        <fullName evidence="3">6-bladed beta-propeller</fullName>
    </submittedName>
</protein>
<dbReference type="SUPFAM" id="SSF63825">
    <property type="entry name" value="YWTD domain"/>
    <property type="match status" value="1"/>
</dbReference>
<sequence>MIDNTSRRDFLKKTGTALVVSSVFPNIWIKKGMAQTNVTTLGHNSHRYRVVEGWGVLDAGKNPVNDCHEMVEDAQGRLLLLTNETKNNVLIYDKSGKLLDAWGTSYPGAHGLTLSNEGGQQFLFITDTDRNQVIKTDLKGREIFKIDYPRQNKSYNHPGEFKPTETTVNPNNGDIYVADGYGLNFITQYNSKGEYIRHFGGKGTANETFDCCHGVLFDNRNSKNPTLLITDRSHMSLKRFTLDGKYISTIPVPGSFICRPVLKGKNLYAAVYRSTSQEYPNSGYITIFDEKDRVISTPGGTEPKYVQNVLQEQQKDRSFMGFMHPHDVCVDSDENIYVPQWASKKTYPIKLERV</sequence>
<dbReference type="EMBL" id="PYFT01000001">
    <property type="protein sequence ID" value="PSR52838.1"/>
    <property type="molecule type" value="Genomic_DNA"/>
</dbReference>
<dbReference type="PANTHER" id="PTHR10680:SF28">
    <property type="entry name" value="SMP-30_GLUCONOLACTONASE_LRE-LIKE REGION DOMAIN-CONTAINING PROTEIN"/>
    <property type="match status" value="1"/>
</dbReference>